<dbReference type="Pfam" id="PF00171">
    <property type="entry name" value="Aldedh"/>
    <property type="match status" value="1"/>
</dbReference>
<dbReference type="GO" id="GO:0005737">
    <property type="term" value="C:cytoplasm"/>
    <property type="evidence" value="ECO:0007669"/>
    <property type="project" value="UniProtKB-SubCell"/>
</dbReference>
<comment type="subcellular location">
    <subcellularLocation>
        <location evidence="7">Cytoplasm</location>
    </subcellularLocation>
</comment>
<name>A0A5R9H1G0_9BACT</name>
<reference evidence="9 10" key="1">
    <citation type="submission" date="2019-05" db="EMBL/GenBank/DDBJ databases">
        <title>Arcobacter cibarius and Arcobacter thereius providing challenges in identification an antibiotic susceptibility and Quinolone resistance.</title>
        <authorList>
            <person name="Busch A."/>
            <person name="Hanel I."/>
            <person name="Hotzel H."/>
            <person name="Tomaso H."/>
        </authorList>
    </citation>
    <scope>NUCLEOTIDE SEQUENCE [LARGE SCALE GENOMIC DNA]</scope>
    <source>
        <strain evidence="9 10">17CS1191_2</strain>
    </source>
</reference>
<evidence type="ECO:0000256" key="4">
    <source>
        <dbReference type="ARBA" id="ARBA00022857"/>
    </source>
</evidence>
<protein>
    <recommendedName>
        <fullName evidence="7">Gamma-glutamyl phosphate reductase</fullName>
        <shortName evidence="7">GPR</shortName>
        <ecNumber evidence="7">1.2.1.41</ecNumber>
    </recommendedName>
    <alternativeName>
        <fullName evidence="7">Glutamate-5-semialdehyde dehydrogenase</fullName>
    </alternativeName>
    <alternativeName>
        <fullName evidence="7">Glutamyl-gamma-semialdehyde dehydrogenase</fullName>
        <shortName evidence="7">GSA dehydrogenase</shortName>
    </alternativeName>
</protein>
<feature type="domain" description="Aldehyde dehydrogenase" evidence="8">
    <location>
        <begin position="5"/>
        <end position="281"/>
    </location>
</feature>
<dbReference type="FunFam" id="3.40.309.10:FF:000006">
    <property type="entry name" value="Gamma-glutamyl phosphate reductase"/>
    <property type="match status" value="1"/>
</dbReference>
<comment type="catalytic activity">
    <reaction evidence="6 7">
        <text>L-glutamate 5-semialdehyde + phosphate + NADP(+) = L-glutamyl 5-phosphate + NADPH + H(+)</text>
        <dbReference type="Rhea" id="RHEA:19541"/>
        <dbReference type="ChEBI" id="CHEBI:15378"/>
        <dbReference type="ChEBI" id="CHEBI:43474"/>
        <dbReference type="ChEBI" id="CHEBI:57783"/>
        <dbReference type="ChEBI" id="CHEBI:58066"/>
        <dbReference type="ChEBI" id="CHEBI:58274"/>
        <dbReference type="ChEBI" id="CHEBI:58349"/>
        <dbReference type="EC" id="1.2.1.41"/>
    </reaction>
</comment>
<dbReference type="AlphaFoldDB" id="A0A5R9H1G0"/>
<dbReference type="InterPro" id="IPR012134">
    <property type="entry name" value="Glu-5-SA_DH"/>
</dbReference>
<dbReference type="GO" id="GO:0004350">
    <property type="term" value="F:glutamate-5-semialdehyde dehydrogenase activity"/>
    <property type="evidence" value="ECO:0007669"/>
    <property type="project" value="UniProtKB-UniRule"/>
</dbReference>
<dbReference type="NCBIfam" id="NF001221">
    <property type="entry name" value="PRK00197.1"/>
    <property type="match status" value="1"/>
</dbReference>
<keyword evidence="5 7" id="KW-0560">Oxidoreductase</keyword>
<evidence type="ECO:0000313" key="9">
    <source>
        <dbReference type="EMBL" id="TLS71116.1"/>
    </source>
</evidence>
<dbReference type="PANTHER" id="PTHR11063:SF8">
    <property type="entry name" value="DELTA-1-PYRROLINE-5-CARBOXYLATE SYNTHASE"/>
    <property type="match status" value="1"/>
</dbReference>
<evidence type="ECO:0000256" key="5">
    <source>
        <dbReference type="ARBA" id="ARBA00023002"/>
    </source>
</evidence>
<dbReference type="SUPFAM" id="SSF53720">
    <property type="entry name" value="ALDH-like"/>
    <property type="match status" value="1"/>
</dbReference>
<dbReference type="OrthoDB" id="9809970at2"/>
<dbReference type="GO" id="GO:0055129">
    <property type="term" value="P:L-proline biosynthetic process"/>
    <property type="evidence" value="ECO:0007669"/>
    <property type="project" value="UniProtKB-UniRule"/>
</dbReference>
<dbReference type="InterPro" id="IPR000965">
    <property type="entry name" value="GPR_dom"/>
</dbReference>
<evidence type="ECO:0000313" key="10">
    <source>
        <dbReference type="Proteomes" id="UP000308001"/>
    </source>
</evidence>
<dbReference type="PIRSF" id="PIRSF000151">
    <property type="entry name" value="GPR"/>
    <property type="match status" value="1"/>
</dbReference>
<proteinExistence type="inferred from homology"/>
<dbReference type="CDD" id="cd07079">
    <property type="entry name" value="ALDH_F18-19_ProA-GPR"/>
    <property type="match status" value="1"/>
</dbReference>
<comment type="pathway">
    <text evidence="1 7">Amino-acid biosynthesis; L-proline biosynthesis; L-glutamate 5-semialdehyde from L-glutamate: step 2/2.</text>
</comment>
<organism evidence="9 10">
    <name type="scientific">Aliarcobacter thereius</name>
    <dbReference type="NCBI Taxonomy" id="544718"/>
    <lineage>
        <taxon>Bacteria</taxon>
        <taxon>Pseudomonadati</taxon>
        <taxon>Campylobacterota</taxon>
        <taxon>Epsilonproteobacteria</taxon>
        <taxon>Campylobacterales</taxon>
        <taxon>Arcobacteraceae</taxon>
        <taxon>Aliarcobacter</taxon>
    </lineage>
</organism>
<evidence type="ECO:0000256" key="2">
    <source>
        <dbReference type="ARBA" id="ARBA00022605"/>
    </source>
</evidence>
<dbReference type="EC" id="1.2.1.41" evidence="7"/>
<comment type="function">
    <text evidence="7">Catalyzes the NADPH-dependent reduction of L-glutamate 5-phosphate into L-glutamate 5-semialdehyde and phosphate. The product spontaneously undergoes cyclization to form 1-pyrroline-5-carboxylate.</text>
</comment>
<dbReference type="InterPro" id="IPR016161">
    <property type="entry name" value="Ald_DH/histidinol_DH"/>
</dbReference>
<dbReference type="Proteomes" id="UP000308001">
    <property type="component" value="Unassembled WGS sequence"/>
</dbReference>
<dbReference type="HAMAP" id="MF_00412">
    <property type="entry name" value="ProA"/>
    <property type="match status" value="1"/>
</dbReference>
<dbReference type="InterPro" id="IPR020593">
    <property type="entry name" value="G-glutamylP_reductase_CS"/>
</dbReference>
<dbReference type="Gene3D" id="3.40.309.10">
    <property type="entry name" value="Aldehyde Dehydrogenase, Chain A, domain 2"/>
    <property type="match status" value="1"/>
</dbReference>
<dbReference type="EMBL" id="VBUF01000005">
    <property type="protein sequence ID" value="TLS71116.1"/>
    <property type="molecule type" value="Genomic_DNA"/>
</dbReference>
<comment type="similarity">
    <text evidence="7">Belongs to the gamma-glutamyl phosphate reductase family.</text>
</comment>
<dbReference type="InterPro" id="IPR015590">
    <property type="entry name" value="Aldehyde_DH_dom"/>
</dbReference>
<dbReference type="UniPathway" id="UPA00098">
    <property type="reaction ID" value="UER00360"/>
</dbReference>
<sequence length="422" mass="46733">MYIIQNLKGKKVQDFLKKAKQSSTIISTLKSSIKDHILLQMADALVENTNLLIDENKKDLEVAKNLDLSSAMIDRLLLNEKRVIDMADAIRQIASQKDPVGRVLDGWLTKDGLNIQKVSIPIGVIGIIYESRPNVTSDTAALCFKSGNVCVLKGGKEAENSNKAIANILQEVLKTNSLPKEAISLLPDSSREGVAKLIVEDKYVDLIVPRGGEALIKFITKNSTIPVVKHDKGVCHTYIDKEANTKKAFEIIINAKCQRPSACNALETLLIHKELADTFLKPIFGILKDNETKVFACNESLKYIDANLVQEEDFDKEYLENILNIKLVENIDEAITHIQKHGSGHSEAIISENYSNINYFLDKIDAACVYANASTRFTDGGEFGLGAEVGISTNKLHSRGPMGIEDLTTFKYKIYGDGHIRK</sequence>
<dbReference type="InterPro" id="IPR016162">
    <property type="entry name" value="Ald_DH_N"/>
</dbReference>
<evidence type="ECO:0000256" key="3">
    <source>
        <dbReference type="ARBA" id="ARBA00022650"/>
    </source>
</evidence>
<dbReference type="PANTHER" id="PTHR11063">
    <property type="entry name" value="GLUTAMATE SEMIALDEHYDE DEHYDROGENASE"/>
    <property type="match status" value="1"/>
</dbReference>
<keyword evidence="7" id="KW-0963">Cytoplasm</keyword>
<dbReference type="Gene3D" id="3.40.605.10">
    <property type="entry name" value="Aldehyde Dehydrogenase, Chain A, domain 1"/>
    <property type="match status" value="1"/>
</dbReference>
<dbReference type="PROSITE" id="PS01223">
    <property type="entry name" value="PROA"/>
    <property type="match status" value="1"/>
</dbReference>
<keyword evidence="3 7" id="KW-0641">Proline biosynthesis</keyword>
<evidence type="ECO:0000256" key="1">
    <source>
        <dbReference type="ARBA" id="ARBA00004985"/>
    </source>
</evidence>
<keyword evidence="4 7" id="KW-0521">NADP</keyword>
<keyword evidence="2 7" id="KW-0028">Amino-acid biosynthesis</keyword>
<accession>A0A5R9H1G0</accession>
<dbReference type="InterPro" id="IPR016163">
    <property type="entry name" value="Ald_DH_C"/>
</dbReference>
<comment type="caution">
    <text evidence="9">The sequence shown here is derived from an EMBL/GenBank/DDBJ whole genome shotgun (WGS) entry which is preliminary data.</text>
</comment>
<evidence type="ECO:0000256" key="6">
    <source>
        <dbReference type="ARBA" id="ARBA00049024"/>
    </source>
</evidence>
<gene>
    <name evidence="7" type="primary">proA</name>
    <name evidence="9" type="ORF">FE246_09135</name>
</gene>
<evidence type="ECO:0000256" key="7">
    <source>
        <dbReference type="HAMAP-Rule" id="MF_00412"/>
    </source>
</evidence>
<dbReference type="NCBIfam" id="TIGR00407">
    <property type="entry name" value="proA"/>
    <property type="match status" value="1"/>
</dbReference>
<evidence type="ECO:0000259" key="8">
    <source>
        <dbReference type="Pfam" id="PF00171"/>
    </source>
</evidence>
<dbReference type="GO" id="GO:0050661">
    <property type="term" value="F:NADP binding"/>
    <property type="evidence" value="ECO:0007669"/>
    <property type="project" value="InterPro"/>
</dbReference>